<dbReference type="GO" id="GO:0016746">
    <property type="term" value="F:acyltransferase activity"/>
    <property type="evidence" value="ECO:0007669"/>
    <property type="project" value="UniProtKB-KW"/>
</dbReference>
<dbReference type="EC" id="2.3.1.-" evidence="2"/>
<evidence type="ECO:0000259" key="1">
    <source>
        <dbReference type="PROSITE" id="PS51186"/>
    </source>
</evidence>
<dbReference type="InterPro" id="IPR016181">
    <property type="entry name" value="Acyl_CoA_acyltransferase"/>
</dbReference>
<dbReference type="InterPro" id="IPR050276">
    <property type="entry name" value="MshD_Acetyltransferase"/>
</dbReference>
<proteinExistence type="predicted"/>
<dbReference type="RefSeq" id="WP_284480290.1">
    <property type="nucleotide sequence ID" value="NZ_JASNJD010000004.1"/>
</dbReference>
<dbReference type="PANTHER" id="PTHR43617:SF2">
    <property type="entry name" value="UPF0039 PROTEIN SLL0451"/>
    <property type="match status" value="1"/>
</dbReference>
<keyword evidence="2" id="KW-0012">Acyltransferase</keyword>
<evidence type="ECO:0000313" key="3">
    <source>
        <dbReference type="Proteomes" id="UP001243757"/>
    </source>
</evidence>
<dbReference type="InterPro" id="IPR000182">
    <property type="entry name" value="GNAT_dom"/>
</dbReference>
<accession>A0ABT7EYY4</accession>
<reference evidence="2 3" key="1">
    <citation type="submission" date="2023-05" db="EMBL/GenBank/DDBJ databases">
        <title>Pseudodonghicola sp. nov.</title>
        <authorList>
            <person name="Huang J."/>
        </authorList>
    </citation>
    <scope>NUCLEOTIDE SEQUENCE [LARGE SCALE GENOMIC DNA]</scope>
    <source>
        <strain evidence="2 3">IC7</strain>
    </source>
</reference>
<evidence type="ECO:0000313" key="2">
    <source>
        <dbReference type="EMBL" id="MDK3017474.1"/>
    </source>
</evidence>
<keyword evidence="2" id="KW-0808">Transferase</keyword>
<dbReference type="PROSITE" id="PS51186">
    <property type="entry name" value="GNAT"/>
    <property type="match status" value="1"/>
</dbReference>
<dbReference type="CDD" id="cd04301">
    <property type="entry name" value="NAT_SF"/>
    <property type="match status" value="1"/>
</dbReference>
<dbReference type="SUPFAM" id="SSF55729">
    <property type="entry name" value="Acyl-CoA N-acyltransferases (Nat)"/>
    <property type="match status" value="1"/>
</dbReference>
<dbReference type="Proteomes" id="UP001243757">
    <property type="component" value="Unassembled WGS sequence"/>
</dbReference>
<keyword evidence="3" id="KW-1185">Reference proteome</keyword>
<gene>
    <name evidence="2" type="ORF">QO033_07280</name>
</gene>
<name>A0ABT7EYY4_9RHOB</name>
<dbReference type="PANTHER" id="PTHR43617">
    <property type="entry name" value="L-AMINO ACID N-ACETYLTRANSFERASE"/>
    <property type="match status" value="1"/>
</dbReference>
<dbReference type="EMBL" id="JASNJD010000004">
    <property type="protein sequence ID" value="MDK3017474.1"/>
    <property type="molecule type" value="Genomic_DNA"/>
</dbReference>
<organism evidence="2 3">
    <name type="scientific">Pseudodonghicola flavimaris</name>
    <dbReference type="NCBI Taxonomy" id="3050036"/>
    <lineage>
        <taxon>Bacteria</taxon>
        <taxon>Pseudomonadati</taxon>
        <taxon>Pseudomonadota</taxon>
        <taxon>Alphaproteobacteria</taxon>
        <taxon>Rhodobacterales</taxon>
        <taxon>Paracoccaceae</taxon>
        <taxon>Pseudodonghicola</taxon>
    </lineage>
</organism>
<sequence>MLTIRDERPEDIDAIGAITAAAFAPVAVSQQTEPAIIRALRAAGALSLSLVAEDAGEIVGHVALSPVTIAADANSADSAAPEGNWFGLGPIAVRPDRQAEGLGSRLIRQALARLTARGAAGVVLVGDPGYYRRFGFAPVAGLGVGGVPPEYVLALGLAAAPRPGRIVFHPGFDAR</sequence>
<feature type="domain" description="N-acetyltransferase" evidence="1">
    <location>
        <begin position="2"/>
        <end position="158"/>
    </location>
</feature>
<dbReference type="Pfam" id="PF13527">
    <property type="entry name" value="Acetyltransf_9"/>
    <property type="match status" value="1"/>
</dbReference>
<protein>
    <submittedName>
        <fullName evidence="2">N-acetyltransferase</fullName>
        <ecNumber evidence="2">2.3.1.-</ecNumber>
    </submittedName>
</protein>
<comment type="caution">
    <text evidence="2">The sequence shown here is derived from an EMBL/GenBank/DDBJ whole genome shotgun (WGS) entry which is preliminary data.</text>
</comment>
<dbReference type="Gene3D" id="3.40.630.30">
    <property type="match status" value="1"/>
</dbReference>